<feature type="compositionally biased region" description="Acidic residues" evidence="5">
    <location>
        <begin position="10"/>
        <end position="19"/>
    </location>
</feature>
<feature type="region of interest" description="Disordered" evidence="5">
    <location>
        <begin position="916"/>
        <end position="957"/>
    </location>
</feature>
<feature type="compositionally biased region" description="Basic and acidic residues" evidence="5">
    <location>
        <begin position="205"/>
        <end position="223"/>
    </location>
</feature>
<comment type="similarity">
    <text evidence="4">Belongs to the eIF-3 subunit C family.</text>
</comment>
<feature type="compositionally biased region" description="Acidic residues" evidence="5">
    <location>
        <begin position="224"/>
        <end position="246"/>
    </location>
</feature>
<keyword evidence="3 4" id="KW-0648">Protein biosynthesis</keyword>
<feature type="region of interest" description="Disordered" evidence="5">
    <location>
        <begin position="1"/>
        <end position="50"/>
    </location>
</feature>
<dbReference type="GO" id="GO:0003743">
    <property type="term" value="F:translation initiation factor activity"/>
    <property type="evidence" value="ECO:0007669"/>
    <property type="project" value="UniProtKB-KW"/>
</dbReference>
<dbReference type="Proteomes" id="UP001363151">
    <property type="component" value="Unassembled WGS sequence"/>
</dbReference>
<organism evidence="7 8">
    <name type="scientific">Aureococcus anophagefferens</name>
    <name type="common">Harmful bloom alga</name>
    <dbReference type="NCBI Taxonomy" id="44056"/>
    <lineage>
        <taxon>Eukaryota</taxon>
        <taxon>Sar</taxon>
        <taxon>Stramenopiles</taxon>
        <taxon>Ochrophyta</taxon>
        <taxon>Pelagophyceae</taxon>
        <taxon>Pelagomonadales</taxon>
        <taxon>Pelagomonadaceae</taxon>
        <taxon>Aureococcus</taxon>
    </lineage>
</organism>
<dbReference type="PANTHER" id="PTHR13937">
    <property type="entry name" value="EUKARYOTIC TRANSLATION INITATION FACTOR 3, SUBUNIT 8 EIF3S8 -RELATED"/>
    <property type="match status" value="1"/>
</dbReference>
<comment type="subcellular location">
    <subcellularLocation>
        <location evidence="4">Cytoplasm</location>
    </subcellularLocation>
</comment>
<comment type="function">
    <text evidence="4">Component of the eukaryotic translation initiation factor 3 (eIF-3) complex, which is involved in protein synthesis of a specialized repertoire of mRNAs and, together with other initiation factors, stimulates binding of mRNA and methionyl-tRNAi to the 40S ribosome. The eIF-3 complex specifically targets and initiates translation of a subset of mRNAs involved in cell proliferation.</text>
</comment>
<dbReference type="Pfam" id="PF01399">
    <property type="entry name" value="PCI"/>
    <property type="match status" value="1"/>
</dbReference>
<dbReference type="SUPFAM" id="SSF46785">
    <property type="entry name" value="Winged helix' DNA-binding domain"/>
    <property type="match status" value="1"/>
</dbReference>
<dbReference type="EMBL" id="JBBJCI010000230">
    <property type="protein sequence ID" value="KAK7238430.1"/>
    <property type="molecule type" value="Genomic_DNA"/>
</dbReference>
<feature type="compositionally biased region" description="Basic and acidic residues" evidence="5">
    <location>
        <begin position="270"/>
        <end position="283"/>
    </location>
</feature>
<evidence type="ECO:0000313" key="7">
    <source>
        <dbReference type="EMBL" id="KAK7238430.1"/>
    </source>
</evidence>
<evidence type="ECO:0000256" key="2">
    <source>
        <dbReference type="ARBA" id="ARBA00022540"/>
    </source>
</evidence>
<keyword evidence="8" id="KW-1185">Reference proteome</keyword>
<feature type="region of interest" description="Disordered" evidence="5">
    <location>
        <begin position="417"/>
        <end position="443"/>
    </location>
</feature>
<dbReference type="InterPro" id="IPR027516">
    <property type="entry name" value="EIF3C"/>
</dbReference>
<dbReference type="SMART" id="SM00088">
    <property type="entry name" value="PINT"/>
    <property type="match status" value="1"/>
</dbReference>
<protein>
    <recommendedName>
        <fullName evidence="4">Eukaryotic translation initiation factor 3 subunit C</fullName>
        <shortName evidence="4">eIF3c</shortName>
    </recommendedName>
    <alternativeName>
        <fullName evidence="4">Eukaryotic translation initiation factor 3 subunit 8</fullName>
    </alternativeName>
</protein>
<feature type="compositionally biased region" description="Basic and acidic residues" evidence="5">
    <location>
        <begin position="942"/>
        <end position="951"/>
    </location>
</feature>
<feature type="compositionally biased region" description="Basic and acidic residues" evidence="5">
    <location>
        <begin position="920"/>
        <end position="931"/>
    </location>
</feature>
<comment type="subunit">
    <text evidence="4">Component of the eukaryotic translation initiation factor 3 (eIF-3) complex.</text>
</comment>
<feature type="compositionally biased region" description="Acidic residues" evidence="5">
    <location>
        <begin position="166"/>
        <end position="204"/>
    </location>
</feature>
<evidence type="ECO:0000256" key="1">
    <source>
        <dbReference type="ARBA" id="ARBA00022490"/>
    </source>
</evidence>
<evidence type="ECO:0000256" key="5">
    <source>
        <dbReference type="SAM" id="MobiDB-lite"/>
    </source>
</evidence>
<proteinExistence type="inferred from homology"/>
<dbReference type="InterPro" id="IPR000717">
    <property type="entry name" value="PCI_dom"/>
</dbReference>
<evidence type="ECO:0000256" key="4">
    <source>
        <dbReference type="HAMAP-Rule" id="MF_03002"/>
    </source>
</evidence>
<comment type="caution">
    <text evidence="7">The sequence shown here is derived from an EMBL/GenBank/DDBJ whole genome shotgun (WGS) entry which is preliminary data.</text>
</comment>
<dbReference type="Pfam" id="PF05470">
    <property type="entry name" value="eIF-3c_N"/>
    <property type="match status" value="1"/>
</dbReference>
<evidence type="ECO:0000259" key="6">
    <source>
        <dbReference type="PROSITE" id="PS50250"/>
    </source>
</evidence>
<reference evidence="7 8" key="1">
    <citation type="submission" date="2024-03" db="EMBL/GenBank/DDBJ databases">
        <title>Aureococcus anophagefferens CCMP1851 and Kratosvirus quantuckense: Draft genome of a second virus-susceptible host strain in the model system.</title>
        <authorList>
            <person name="Chase E."/>
            <person name="Truchon A.R."/>
            <person name="Schepens W."/>
            <person name="Wilhelm S.W."/>
        </authorList>
    </citation>
    <scope>NUCLEOTIDE SEQUENCE [LARGE SCALE GENOMIC DNA]</scope>
    <source>
        <strain evidence="7 8">CCMP1851</strain>
    </source>
</reference>
<dbReference type="InterPro" id="IPR036390">
    <property type="entry name" value="WH_DNA-bd_sf"/>
</dbReference>
<feature type="domain" description="PCI" evidence="6">
    <location>
        <begin position="714"/>
        <end position="891"/>
    </location>
</feature>
<dbReference type="InterPro" id="IPR008905">
    <property type="entry name" value="EIF3C_N_dom"/>
</dbReference>
<keyword evidence="1 4" id="KW-0963">Cytoplasm</keyword>
<feature type="region of interest" description="Disordered" evidence="5">
    <location>
        <begin position="266"/>
        <end position="286"/>
    </location>
</feature>
<gene>
    <name evidence="7" type="primary">EIF3C</name>
    <name evidence="7" type="ORF">SO694_00023461</name>
</gene>
<evidence type="ECO:0000313" key="8">
    <source>
        <dbReference type="Proteomes" id="UP001363151"/>
    </source>
</evidence>
<feature type="region of interest" description="Disordered" evidence="5">
    <location>
        <begin position="161"/>
        <end position="252"/>
    </location>
</feature>
<sequence>MASSRFWAGSDDDSSEDASDASSVEEEKVKTANRWATVSDSESSDEGERVVKSAKDRAWDGMKAVIAKIGNSKKIGDWNGIQTEFENLNKMVDKAKMHIMKEGLPRFYVRTLAELEDFLFEALKDKEAQKKMSASNGRSLNRMKLTLRKHNKTYESQIAAYKADPDAPDAEDDAASSDDSSSDDDSSDDDSSDDDDSDDDSDASESEKEKKAEKPKKEAKNLEDMDSDDWASSESESSESESEEETGALKGRAKWLKTTVVTTKRVKKEKKVDPKKKEKKVEDAASLASKAKSSLAALKLDEPMSGETFDKKLLEVVASRGRKGTDARELLAALEALAGKAKRSFGYARELGALMHLIAAQFDANRTIDDYMDVATWRSCHGQLGRVVAVLSAHPGVSLGSIDDDDFADMHVAHALAKKKKGEDEDEEEDEKPEAAAAPNDDPDAVKVVGNLLTFLARLEDEYVKSLQRINPHTHEYVSRLRDEAPLTDLAAGVQAYYVRVGDDKAAATVALLRVEHMYYKHESIASAVRDAQAYRAKWGNRGDAHAASRHAAVATERDASKSHPGAWLGAATAAATAPDDEVVGDASASVRKLCEYVYAHGDDRCRTRALLCHVAHHALHGRFYVARDLLLMSHLQDTAYMSDVETQILYNRSMVMLGLCAFRNGLIHDAHACLAEICSSRVKELLAQGMQSARFSDKNPEQEKAERRRQTPYHMHINLDLLECCHLTAAMLLEVPNMSVEAGGAGGHKRPISRHFRKHLDIFNRQVFTGPPENTRDHVLCAAKALGVGDWKTCADLVLRLDVWALVPGAGEGDRVKAMIEDKIKAEALRTYLFAYSSAYDALSLPQLCDMFQLPKNVAHGLVSKMMINRELKGAWDQPTETIVLHRLEPSPLQALALHYADKAAALVEARPAAAYGDAQRRRGDRRDGGNRGSNANYKARHGDNQDRRTASQRRW</sequence>
<evidence type="ECO:0000256" key="3">
    <source>
        <dbReference type="ARBA" id="ARBA00022917"/>
    </source>
</evidence>
<dbReference type="PROSITE" id="PS50250">
    <property type="entry name" value="PCI"/>
    <property type="match status" value="1"/>
</dbReference>
<accession>A0ABR1FTX9</accession>
<keyword evidence="2 4" id="KW-0396">Initiation factor</keyword>
<name>A0ABR1FTX9_AURAN</name>
<dbReference type="HAMAP" id="MF_03002">
    <property type="entry name" value="eIF3c"/>
    <property type="match status" value="1"/>
</dbReference>
<dbReference type="PANTHER" id="PTHR13937:SF0">
    <property type="entry name" value="EUKARYOTIC TRANSLATION INITIATION FACTOR 3 SUBUNIT C-RELATED"/>
    <property type="match status" value="1"/>
</dbReference>